<accession>B4W1L1</accession>
<protein>
    <submittedName>
        <fullName evidence="1">Uncharacterized protein</fullName>
    </submittedName>
</protein>
<reference evidence="1 2" key="1">
    <citation type="submission" date="2008-07" db="EMBL/GenBank/DDBJ databases">
        <authorList>
            <person name="Tandeau de Marsac N."/>
            <person name="Ferriera S."/>
            <person name="Johnson J."/>
            <person name="Kravitz S."/>
            <person name="Beeson K."/>
            <person name="Sutton G."/>
            <person name="Rogers Y.-H."/>
            <person name="Friedman R."/>
            <person name="Frazier M."/>
            <person name="Venter J.C."/>
        </authorList>
    </citation>
    <scope>NUCLEOTIDE SEQUENCE [LARGE SCALE GENOMIC DNA]</scope>
    <source>
        <strain evidence="1 2">PCC 7420</strain>
    </source>
</reference>
<dbReference type="EMBL" id="DS989868">
    <property type="protein sequence ID" value="EDX71994.1"/>
    <property type="molecule type" value="Genomic_DNA"/>
</dbReference>
<dbReference type="Proteomes" id="UP000003835">
    <property type="component" value="Unassembled WGS sequence"/>
</dbReference>
<proteinExistence type="predicted"/>
<dbReference type="HOGENOM" id="CLU_3097662_0_0_3"/>
<organism evidence="1 2">
    <name type="scientific">Coleofasciculus chthonoplastes PCC 7420</name>
    <dbReference type="NCBI Taxonomy" id="118168"/>
    <lineage>
        <taxon>Bacteria</taxon>
        <taxon>Bacillati</taxon>
        <taxon>Cyanobacteriota</taxon>
        <taxon>Cyanophyceae</taxon>
        <taxon>Coleofasciculales</taxon>
        <taxon>Coleofasciculaceae</taxon>
        <taxon>Coleofasciculus</taxon>
    </lineage>
</organism>
<sequence>MGFDVVMTAPVLTGYSQSEVNFAGVMGESFFFAVDDFEEPTSVVTSQCSGD</sequence>
<evidence type="ECO:0000313" key="1">
    <source>
        <dbReference type="EMBL" id="EDX71994.1"/>
    </source>
</evidence>
<dbReference type="AlphaFoldDB" id="B4W1L1"/>
<gene>
    <name evidence="1" type="ORF">MC7420_5138</name>
</gene>
<keyword evidence="2" id="KW-1185">Reference proteome</keyword>
<name>B4W1L1_9CYAN</name>
<dbReference type="STRING" id="118168.MC7420_5138"/>
<evidence type="ECO:0000313" key="2">
    <source>
        <dbReference type="Proteomes" id="UP000003835"/>
    </source>
</evidence>